<gene>
    <name evidence="3" type="ORF">SeLEV6574_g07279</name>
</gene>
<feature type="compositionally biased region" description="Low complexity" evidence="1">
    <location>
        <begin position="729"/>
        <end position="748"/>
    </location>
</feature>
<sequence>MPAAAPPATSNAATIASRVRRYSESVGTSLVSGLTDLWRKSSHLHALTLVHPEPALLIPKVESPTASSPTSTTAVPTPLPLPLPLPLRAPVALPMHCRPSQNDASVDYKDGHSILTPIASPRPDSAVGPKDNPTCATSHARRKDALHLPAPIMITPPITPRITIPDLHGPRHSCARADLFAERGVLDHIPMKRVASPCNALQSIGIPRTVAIVNSPIEDFSQHDILVAVNKLDELLCPESPDSPSTPSVESNPNGTPVTVYKRSFLCVSTTAYHSDSTSPTTSSPSSPEPLTAAANSSDPPTPTAKQPSKQELLARTDQFGFVHSTSSNADAMTSATAKDISRSLKWKSMASSIAPDPALDTTNKHHSRYSFPITSDKFIRRCFKGIPHEWRAHAWFQMITSSSGLYLNLDSPQQIQLEVQWLHEYHAFQTDGNHTSHDYAIGLDIPRTFPNHISFMNANEQGQQCLFRVIKGLSNKYPEIGYVQGMCLLGATLLLVMTEEMAYISLVHLFSPDTSAGKNPYRLHALYSPGFPLLIETDHLIGHLMNIYCARTRDRLASLGIDTKIFTTKWIVTLFVGCCNLNPARSASHVMDDDKRPEYMEGLIPFRVVLRIWDLFFKYGYDVVPIVSISILKWYEVALLSLDPEDYEAPLAILLANPHGYHPSLSFTSAKQRFTIRPPVTAVPDPTVSPLRSGRSGSSSSAHVTTNADADVFLKLVRTLWDGHPSANSTSLASSGSSNSNISSSSSSGGGSSGSSSNDSNASSCAQQQSKHPLVINGQRLIKRYRWVWKLAPPPEVIDSL</sequence>
<dbReference type="InterPro" id="IPR050302">
    <property type="entry name" value="Rab_GAP_TBC_domain"/>
</dbReference>
<dbReference type="SUPFAM" id="SSF47923">
    <property type="entry name" value="Ypt/Rab-GAP domain of gyp1p"/>
    <property type="match status" value="2"/>
</dbReference>
<feature type="compositionally biased region" description="Low complexity" evidence="1">
    <location>
        <begin position="693"/>
        <end position="702"/>
    </location>
</feature>
<proteinExistence type="predicted"/>
<dbReference type="GO" id="GO:0005096">
    <property type="term" value="F:GTPase activator activity"/>
    <property type="evidence" value="ECO:0007669"/>
    <property type="project" value="TreeGrafter"/>
</dbReference>
<dbReference type="PROSITE" id="PS50086">
    <property type="entry name" value="TBC_RABGAP"/>
    <property type="match status" value="1"/>
</dbReference>
<dbReference type="Proteomes" id="UP000320475">
    <property type="component" value="Unassembled WGS sequence"/>
</dbReference>
<dbReference type="Pfam" id="PF00566">
    <property type="entry name" value="RabGAP-TBC"/>
    <property type="match status" value="1"/>
</dbReference>
<name>A0A507CCV2_9FUNG</name>
<dbReference type="PANTHER" id="PTHR47219">
    <property type="entry name" value="RAB GTPASE-ACTIVATING PROTEIN 1-LIKE"/>
    <property type="match status" value="1"/>
</dbReference>
<dbReference type="InterPro" id="IPR000195">
    <property type="entry name" value="Rab-GAP-TBC_dom"/>
</dbReference>
<dbReference type="InterPro" id="IPR035969">
    <property type="entry name" value="Rab-GAP_TBC_sf"/>
</dbReference>
<evidence type="ECO:0000259" key="2">
    <source>
        <dbReference type="PROSITE" id="PS50086"/>
    </source>
</evidence>
<feature type="region of interest" description="Disordered" evidence="1">
    <location>
        <begin position="729"/>
        <end position="772"/>
    </location>
</feature>
<evidence type="ECO:0000256" key="1">
    <source>
        <dbReference type="SAM" id="MobiDB-lite"/>
    </source>
</evidence>
<dbReference type="EMBL" id="QEAM01000495">
    <property type="protein sequence ID" value="TPX39350.1"/>
    <property type="molecule type" value="Genomic_DNA"/>
</dbReference>
<dbReference type="Gene3D" id="1.10.8.270">
    <property type="entry name" value="putative rabgap domain of human tbc1 domain family member 14 like domains"/>
    <property type="match status" value="1"/>
</dbReference>
<feature type="compositionally biased region" description="Polar residues" evidence="1">
    <location>
        <begin position="294"/>
        <end position="310"/>
    </location>
</feature>
<feature type="region of interest" description="Disordered" evidence="1">
    <location>
        <begin position="681"/>
        <end position="704"/>
    </location>
</feature>
<feature type="compositionally biased region" description="Low complexity" evidence="1">
    <location>
        <begin position="755"/>
        <end position="765"/>
    </location>
</feature>
<evidence type="ECO:0000313" key="3">
    <source>
        <dbReference type="EMBL" id="TPX39350.1"/>
    </source>
</evidence>
<comment type="caution">
    <text evidence="3">The sequence shown here is derived from an EMBL/GenBank/DDBJ whole genome shotgun (WGS) entry which is preliminary data.</text>
</comment>
<feature type="region of interest" description="Disordered" evidence="1">
    <location>
        <begin position="118"/>
        <end position="139"/>
    </location>
</feature>
<dbReference type="SMART" id="SM00164">
    <property type="entry name" value="TBC"/>
    <property type="match status" value="1"/>
</dbReference>
<dbReference type="Gene3D" id="1.10.472.80">
    <property type="entry name" value="Ypt/Rab-GAP domain of gyp1p, domain 3"/>
    <property type="match status" value="1"/>
</dbReference>
<feature type="region of interest" description="Disordered" evidence="1">
    <location>
        <begin position="273"/>
        <end position="311"/>
    </location>
</feature>
<reference evidence="3 4" key="1">
    <citation type="journal article" date="2019" name="Sci. Rep.">
        <title>Comparative genomics of chytrid fungi reveal insights into the obligate biotrophic and pathogenic lifestyle of Synchytrium endobioticum.</title>
        <authorList>
            <person name="van de Vossenberg B.T.L.H."/>
            <person name="Warris S."/>
            <person name="Nguyen H.D.T."/>
            <person name="van Gent-Pelzer M.P.E."/>
            <person name="Joly D.L."/>
            <person name="van de Geest H.C."/>
            <person name="Bonants P.J.M."/>
            <person name="Smith D.S."/>
            <person name="Levesque C.A."/>
            <person name="van der Lee T.A.J."/>
        </authorList>
    </citation>
    <scope>NUCLEOTIDE SEQUENCE [LARGE SCALE GENOMIC DNA]</scope>
    <source>
        <strain evidence="3 4">LEV6574</strain>
    </source>
</reference>
<accession>A0A507CCV2</accession>
<feature type="domain" description="Rab-GAP TBC" evidence="2">
    <location>
        <begin position="386"/>
        <end position="621"/>
    </location>
</feature>
<dbReference type="PANTHER" id="PTHR47219:SF9">
    <property type="entry name" value="GTPASE ACTIVATING PROTEIN AND CENTROSOME-ASSOCIATED, ISOFORM B"/>
    <property type="match status" value="1"/>
</dbReference>
<organism evidence="3 4">
    <name type="scientific">Synchytrium endobioticum</name>
    <dbReference type="NCBI Taxonomy" id="286115"/>
    <lineage>
        <taxon>Eukaryota</taxon>
        <taxon>Fungi</taxon>
        <taxon>Fungi incertae sedis</taxon>
        <taxon>Chytridiomycota</taxon>
        <taxon>Chytridiomycota incertae sedis</taxon>
        <taxon>Chytridiomycetes</taxon>
        <taxon>Synchytriales</taxon>
        <taxon>Synchytriaceae</taxon>
        <taxon>Synchytrium</taxon>
    </lineage>
</organism>
<evidence type="ECO:0000313" key="4">
    <source>
        <dbReference type="Proteomes" id="UP000320475"/>
    </source>
</evidence>
<protein>
    <recommendedName>
        <fullName evidence="2">Rab-GAP TBC domain-containing protein</fullName>
    </recommendedName>
</protein>
<dbReference type="VEuPathDB" id="FungiDB:SeMB42_g07531"/>
<dbReference type="OrthoDB" id="294251at2759"/>
<dbReference type="GO" id="GO:0031267">
    <property type="term" value="F:small GTPase binding"/>
    <property type="evidence" value="ECO:0007669"/>
    <property type="project" value="TreeGrafter"/>
</dbReference>
<feature type="compositionally biased region" description="Low complexity" evidence="1">
    <location>
        <begin position="277"/>
        <end position="286"/>
    </location>
</feature>
<dbReference type="AlphaFoldDB" id="A0A507CCV2"/>